<dbReference type="PANTHER" id="PTHR46526">
    <property type="entry name" value="CHORDIN"/>
    <property type="match status" value="1"/>
</dbReference>
<sequence length="237" mass="26083">MHAYLLSGRSTEGGFVVIAAALRSIKLNSHDSDPNNSQSAMRLCLETNNDLKLCVLLTHALASSFNFILTGTSSRGRAVSKSLGKGTPQMVCKVLTWVRAWRIRGRGMVLSKCQFGKQAKELGSTWFADLGPPFGVMYCIKCECIPVQKKRRVVAKVQCRNIKNECPEPSCDSPVLLPGRCCKACPGDVNFQQLASRWHWLYRRYCACVIPLVAPQSGVSCLLRVSALGHLLKKNPA</sequence>
<dbReference type="InterPro" id="IPR001007">
    <property type="entry name" value="VWF_dom"/>
</dbReference>
<dbReference type="GO" id="GO:0009953">
    <property type="term" value="P:dorsal/ventral pattern formation"/>
    <property type="evidence" value="ECO:0007669"/>
    <property type="project" value="TreeGrafter"/>
</dbReference>
<dbReference type="Pfam" id="PF00093">
    <property type="entry name" value="VWC"/>
    <property type="match status" value="1"/>
</dbReference>
<name>A0A4C1U9S3_EUMVA</name>
<dbReference type="GO" id="GO:0005615">
    <property type="term" value="C:extracellular space"/>
    <property type="evidence" value="ECO:0007669"/>
    <property type="project" value="TreeGrafter"/>
</dbReference>
<accession>A0A4C1U9S3</accession>
<proteinExistence type="predicted"/>
<dbReference type="EMBL" id="BGZK01000148">
    <property type="protein sequence ID" value="GBP23193.1"/>
    <property type="molecule type" value="Genomic_DNA"/>
</dbReference>
<keyword evidence="3" id="KW-1185">Reference proteome</keyword>
<organism evidence="2 3">
    <name type="scientific">Eumeta variegata</name>
    <name type="common">Bagworm moth</name>
    <name type="synonym">Eumeta japonica</name>
    <dbReference type="NCBI Taxonomy" id="151549"/>
    <lineage>
        <taxon>Eukaryota</taxon>
        <taxon>Metazoa</taxon>
        <taxon>Ecdysozoa</taxon>
        <taxon>Arthropoda</taxon>
        <taxon>Hexapoda</taxon>
        <taxon>Insecta</taxon>
        <taxon>Pterygota</taxon>
        <taxon>Neoptera</taxon>
        <taxon>Endopterygota</taxon>
        <taxon>Lepidoptera</taxon>
        <taxon>Glossata</taxon>
        <taxon>Ditrysia</taxon>
        <taxon>Tineoidea</taxon>
        <taxon>Psychidae</taxon>
        <taxon>Oiketicinae</taxon>
        <taxon>Eumeta</taxon>
    </lineage>
</organism>
<dbReference type="OrthoDB" id="9829321at2759"/>
<dbReference type="GO" id="GO:0030514">
    <property type="term" value="P:negative regulation of BMP signaling pathway"/>
    <property type="evidence" value="ECO:0007669"/>
    <property type="project" value="TreeGrafter"/>
</dbReference>
<evidence type="ECO:0000313" key="2">
    <source>
        <dbReference type="EMBL" id="GBP23193.1"/>
    </source>
</evidence>
<reference evidence="2 3" key="1">
    <citation type="journal article" date="2019" name="Commun. Biol.">
        <title>The bagworm genome reveals a unique fibroin gene that provides high tensile strength.</title>
        <authorList>
            <person name="Kono N."/>
            <person name="Nakamura H."/>
            <person name="Ohtoshi R."/>
            <person name="Tomita M."/>
            <person name="Numata K."/>
            <person name="Arakawa K."/>
        </authorList>
    </citation>
    <scope>NUCLEOTIDE SEQUENCE [LARGE SCALE GENOMIC DNA]</scope>
</reference>
<dbReference type="Proteomes" id="UP000299102">
    <property type="component" value="Unassembled WGS sequence"/>
</dbReference>
<dbReference type="PANTHER" id="PTHR46526:SF1">
    <property type="entry name" value="CHORDIN"/>
    <property type="match status" value="1"/>
</dbReference>
<dbReference type="SUPFAM" id="SSF57603">
    <property type="entry name" value="FnI-like domain"/>
    <property type="match status" value="1"/>
</dbReference>
<protein>
    <submittedName>
        <fullName evidence="2">Dorsal-ventral patterning protein Sog</fullName>
    </submittedName>
</protein>
<evidence type="ECO:0000313" key="3">
    <source>
        <dbReference type="Proteomes" id="UP000299102"/>
    </source>
</evidence>
<gene>
    <name evidence="2" type="primary">sog</name>
    <name evidence="2" type="ORF">EVAR_82358_1</name>
</gene>
<dbReference type="AlphaFoldDB" id="A0A4C1U9S3"/>
<dbReference type="InterPro" id="IPR052278">
    <property type="entry name" value="Chordin-like_regulators"/>
</dbReference>
<feature type="domain" description="VWFC" evidence="1">
    <location>
        <begin position="113"/>
        <end position="185"/>
    </location>
</feature>
<comment type="caution">
    <text evidence="2">The sequence shown here is derived from an EMBL/GenBank/DDBJ whole genome shotgun (WGS) entry which is preliminary data.</text>
</comment>
<dbReference type="GO" id="GO:0036122">
    <property type="term" value="F:BMP binding"/>
    <property type="evidence" value="ECO:0007669"/>
    <property type="project" value="TreeGrafter"/>
</dbReference>
<evidence type="ECO:0000259" key="1">
    <source>
        <dbReference type="Pfam" id="PF00093"/>
    </source>
</evidence>
<dbReference type="STRING" id="151549.A0A4C1U9S3"/>